<feature type="transmembrane region" description="Helical" evidence="1">
    <location>
        <begin position="477"/>
        <end position="495"/>
    </location>
</feature>
<feature type="transmembrane region" description="Helical" evidence="1">
    <location>
        <begin position="311"/>
        <end position="330"/>
    </location>
</feature>
<dbReference type="EMBL" id="CP028918">
    <property type="protein sequence ID" value="AWB47635.1"/>
    <property type="molecule type" value="Genomic_DNA"/>
</dbReference>
<feature type="transmembrane region" description="Helical" evidence="1">
    <location>
        <begin position="286"/>
        <end position="305"/>
    </location>
</feature>
<dbReference type="KEGG" id="geh:HYN69_03185"/>
<feature type="transmembrane region" description="Helical" evidence="1">
    <location>
        <begin position="212"/>
        <end position="232"/>
    </location>
</feature>
<evidence type="ECO:0000313" key="2">
    <source>
        <dbReference type="EMBL" id="AWB47635.1"/>
    </source>
</evidence>
<evidence type="ECO:0000256" key="1">
    <source>
        <dbReference type="SAM" id="Phobius"/>
    </source>
</evidence>
<feature type="transmembrane region" description="Helical" evidence="1">
    <location>
        <begin position="538"/>
        <end position="571"/>
    </location>
</feature>
<feature type="transmembrane region" description="Helical" evidence="1">
    <location>
        <begin position="239"/>
        <end position="255"/>
    </location>
</feature>
<feature type="transmembrane region" description="Helical" evidence="1">
    <location>
        <begin position="507"/>
        <end position="526"/>
    </location>
</feature>
<protein>
    <recommendedName>
        <fullName evidence="4">DUF2339 domain-containing protein</fullName>
    </recommendedName>
</protein>
<keyword evidence="1" id="KW-0472">Membrane</keyword>
<reference evidence="2 3" key="1">
    <citation type="submission" date="2018-04" db="EMBL/GenBank/DDBJ databases">
        <title>Genome sequencing of Gemmobacter.</title>
        <authorList>
            <person name="Yi H."/>
            <person name="Baek M.-G."/>
        </authorList>
    </citation>
    <scope>NUCLEOTIDE SEQUENCE [LARGE SCALE GENOMIC DNA]</scope>
    <source>
        <strain evidence="2 3">HYN0069</strain>
    </source>
</reference>
<sequence length="659" mass="68753">MDIFVLGILAVLAIPVGVIVLFVKMSGLSARTERLEREVAVLRAGLAVTAAVLPAAESAAPAARPPASLPAPLPVAESSPSVAKALPEVAAPPPSGPWVPPLPAGPRPPDVFERFGAWLRENWVYAVSGVSLALAGVFLVQYGMERGYLPPALRVTFAILFGLALVAAGEWLRRRFGNRLQDTTAYLPEVFSGAGIVSVFAALVAARQMYGLIGPEVTFAALVVTAAGAVVLGWFNGPFMAALGLVGAVVSPFVVGGNAEAADWLYAYFGLVAAAGLAVDAVRRWAWVSVLALVLGFGAGGMLVLGGGGSGGWMLLCFALVPLAVALPCLRLMPDHAGPTCLDAALRADVVGWPVFPVRLAAGAVLAATLALTLGQGGMLPFVLLALLAVLLADWTGRAPGLHDLALVPAGGFLLRLAMEGLYGGPLEYGFAESALRGPEVAAPLTASWLLLLAAGMTLAIFWRADAPQVGRGASHPRVLAAAAAVVAPVAALMLELCWPVSAVIGAYPWALQVVALAALMTALALRLANADPRRAAYFVLSALSLIALALFLVTSAAALTLALAVLVGVAAWLDRRFYLPEMGWFLQAGVMVIGWRITVDPGLGFAMDGPWGRWCCRISGRWRGSPWLCGCCAICQGWRRGPSSNQALRQRRRSLPMW</sequence>
<dbReference type="InterPro" id="IPR019286">
    <property type="entry name" value="DUF2339_TM"/>
</dbReference>
<feature type="transmembrane region" description="Helical" evidence="1">
    <location>
        <begin position="407"/>
        <end position="425"/>
    </location>
</feature>
<feature type="transmembrane region" description="Helical" evidence="1">
    <location>
        <begin position="6"/>
        <end position="23"/>
    </location>
</feature>
<dbReference type="PANTHER" id="PTHR38434">
    <property type="entry name" value="BLL2549 PROTEIN"/>
    <property type="match status" value="1"/>
</dbReference>
<keyword evidence="1" id="KW-0812">Transmembrane</keyword>
<dbReference type="PANTHER" id="PTHR38434:SF1">
    <property type="entry name" value="BLL2549 PROTEIN"/>
    <property type="match status" value="1"/>
</dbReference>
<feature type="transmembrane region" description="Helical" evidence="1">
    <location>
        <begin position="445"/>
        <end position="465"/>
    </location>
</feature>
<dbReference type="Pfam" id="PF10101">
    <property type="entry name" value="DUF2339"/>
    <property type="match status" value="1"/>
</dbReference>
<gene>
    <name evidence="2" type="ORF">HYN69_03185</name>
</gene>
<keyword evidence="1" id="KW-1133">Transmembrane helix</keyword>
<keyword evidence="3" id="KW-1185">Reference proteome</keyword>
<evidence type="ECO:0008006" key="4">
    <source>
        <dbReference type="Google" id="ProtNLM"/>
    </source>
</evidence>
<name>A0A2S0UIM1_9RHOB</name>
<feature type="transmembrane region" description="Helical" evidence="1">
    <location>
        <begin position="123"/>
        <end position="140"/>
    </location>
</feature>
<feature type="transmembrane region" description="Helical" evidence="1">
    <location>
        <begin position="152"/>
        <end position="172"/>
    </location>
</feature>
<feature type="transmembrane region" description="Helical" evidence="1">
    <location>
        <begin position="261"/>
        <end position="279"/>
    </location>
</feature>
<feature type="transmembrane region" description="Helical" evidence="1">
    <location>
        <begin position="184"/>
        <end position="206"/>
    </location>
</feature>
<dbReference type="OrthoDB" id="5422830at2"/>
<evidence type="ECO:0000313" key="3">
    <source>
        <dbReference type="Proteomes" id="UP000244496"/>
    </source>
</evidence>
<feature type="transmembrane region" description="Helical" evidence="1">
    <location>
        <begin position="378"/>
        <end position="395"/>
    </location>
</feature>
<organism evidence="2 3">
    <name type="scientific">Paragemmobacter aquarius</name>
    <dbReference type="NCBI Taxonomy" id="2169400"/>
    <lineage>
        <taxon>Bacteria</taxon>
        <taxon>Pseudomonadati</taxon>
        <taxon>Pseudomonadota</taxon>
        <taxon>Alphaproteobacteria</taxon>
        <taxon>Rhodobacterales</taxon>
        <taxon>Paracoccaceae</taxon>
        <taxon>Paragemmobacter</taxon>
    </lineage>
</organism>
<dbReference type="Proteomes" id="UP000244496">
    <property type="component" value="Chromosome"/>
</dbReference>
<accession>A0A2S0UIM1</accession>
<dbReference type="AlphaFoldDB" id="A0A2S0UIM1"/>
<proteinExistence type="predicted"/>